<reference evidence="3 4" key="1">
    <citation type="submission" date="2016-02" db="EMBL/GenBank/DDBJ databases">
        <title>Draft genome sequence of Hydrogenophaga sp. LPB0072.</title>
        <authorList>
            <person name="Shin S.-K."/>
            <person name="Yi H."/>
        </authorList>
    </citation>
    <scope>NUCLEOTIDE SEQUENCE [LARGE SCALE GENOMIC DNA]</scope>
    <source>
        <strain evidence="3 4">LPB0072</strain>
    </source>
</reference>
<keyword evidence="4" id="KW-1185">Reference proteome</keyword>
<dbReference type="AlphaFoldDB" id="A0A167GJ55"/>
<feature type="chain" id="PRO_5044549526" evidence="1">
    <location>
        <begin position="23"/>
        <end position="107"/>
    </location>
</feature>
<name>A0A167GJ55_9BURK</name>
<sequence>MLLKTVALSAVLFVSTTGSALAAPGPQEACQAISEHAREAVALKKQGIAVDKAVARFSALPVPGSVPSAQHDFYQSKLPSAIKFAYMAGMSGDGTAAFYLKQCLQGS</sequence>
<dbReference type="Proteomes" id="UP000185657">
    <property type="component" value="Unassembled WGS sequence"/>
</dbReference>
<organism evidence="2 5">
    <name type="scientific">Hydrogenophaga crassostreae</name>
    <dbReference type="NCBI Taxonomy" id="1763535"/>
    <lineage>
        <taxon>Bacteria</taxon>
        <taxon>Pseudomonadati</taxon>
        <taxon>Pseudomonadota</taxon>
        <taxon>Betaproteobacteria</taxon>
        <taxon>Burkholderiales</taxon>
        <taxon>Comamonadaceae</taxon>
        <taxon>Hydrogenophaga</taxon>
    </lineage>
</organism>
<reference evidence="2 5" key="2">
    <citation type="submission" date="2016-10" db="EMBL/GenBank/DDBJ databases">
        <title>Hydorgenophaga sp. LPB0072 isolated from gastropod.</title>
        <authorList>
            <person name="Kim E."/>
            <person name="Yi H."/>
        </authorList>
    </citation>
    <scope>NUCLEOTIDE SEQUENCE [LARGE SCALE GENOMIC DNA]</scope>
    <source>
        <strain evidence="2 5">LPB0072</strain>
    </source>
</reference>
<accession>A0A167GJ55</accession>
<evidence type="ECO:0000256" key="1">
    <source>
        <dbReference type="SAM" id="SignalP"/>
    </source>
</evidence>
<dbReference type="EMBL" id="LVWD01000042">
    <property type="protein sequence ID" value="OAD39516.1"/>
    <property type="molecule type" value="Genomic_DNA"/>
</dbReference>
<protein>
    <submittedName>
        <fullName evidence="2">Uncharacterized protein</fullName>
    </submittedName>
</protein>
<evidence type="ECO:0000313" key="4">
    <source>
        <dbReference type="Proteomes" id="UP000185657"/>
    </source>
</evidence>
<evidence type="ECO:0000313" key="3">
    <source>
        <dbReference type="EMBL" id="OAD39516.1"/>
    </source>
</evidence>
<dbReference type="KEGG" id="hyl:LPB072_21900"/>
<evidence type="ECO:0000313" key="2">
    <source>
        <dbReference type="EMBL" id="AOW15064.1"/>
    </source>
</evidence>
<proteinExistence type="predicted"/>
<dbReference type="RefSeq" id="WP_066096070.1">
    <property type="nucleotide sequence ID" value="NZ_CP017476.1"/>
</dbReference>
<dbReference type="OrthoDB" id="9905154at2"/>
<evidence type="ECO:0000313" key="5">
    <source>
        <dbReference type="Proteomes" id="UP000185680"/>
    </source>
</evidence>
<dbReference type="Proteomes" id="UP000185680">
    <property type="component" value="Chromosome"/>
</dbReference>
<gene>
    <name evidence="2" type="ORF">LPB072_21900</name>
    <name evidence="3" type="ORF">LPB72_21285</name>
</gene>
<keyword evidence="1" id="KW-0732">Signal</keyword>
<feature type="signal peptide" evidence="1">
    <location>
        <begin position="1"/>
        <end position="22"/>
    </location>
</feature>
<dbReference type="EMBL" id="CP017476">
    <property type="protein sequence ID" value="AOW15064.1"/>
    <property type="molecule type" value="Genomic_DNA"/>
</dbReference>